<dbReference type="PANTHER" id="PTHR42711:SF5">
    <property type="entry name" value="ABC TRANSPORTER ATP-BINDING PROTEIN NATA"/>
    <property type="match status" value="1"/>
</dbReference>
<dbReference type="GO" id="GO:0016887">
    <property type="term" value="F:ATP hydrolysis activity"/>
    <property type="evidence" value="ECO:0007669"/>
    <property type="project" value="InterPro"/>
</dbReference>
<dbReference type="AlphaFoldDB" id="A0A161JWB6"/>
<dbReference type="EMBL" id="FAXC01000318">
    <property type="protein sequence ID" value="CUV09877.1"/>
    <property type="molecule type" value="Genomic_DNA"/>
</dbReference>
<keyword evidence="4 6" id="KW-0067">ATP-binding</keyword>
<feature type="domain" description="ABC transporter" evidence="5">
    <location>
        <begin position="5"/>
        <end position="234"/>
    </location>
</feature>
<dbReference type="Pfam" id="PF00005">
    <property type="entry name" value="ABC_tran"/>
    <property type="match status" value="1"/>
</dbReference>
<comment type="similarity">
    <text evidence="1">Belongs to the ABC transporter superfamily.</text>
</comment>
<evidence type="ECO:0000256" key="4">
    <source>
        <dbReference type="ARBA" id="ARBA00022840"/>
    </source>
</evidence>
<dbReference type="SUPFAM" id="SSF52540">
    <property type="entry name" value="P-loop containing nucleoside triphosphate hydrolases"/>
    <property type="match status" value="1"/>
</dbReference>
<sequence length="308" mass="34223">MEASITLKKVGKLAGDKTILAGLSFGIERGSLVAIIGENDAGKSTLLKVLAGTEIPDYGNVFIHGIDSTKRRINSQSYTGFVPFNSDLDPFLSLEENIRFIGSVHGVKDSNITSRIKKFATDLNFMDSLHKQASITSPGNAKKAMIVRELIHDPSILIIDEPTAFMDARSGRETWELLRRLAGEKTIIYVSQSLPEVEQANDRILVMQQGKIILDGTLDRLLESTLRYHQFEIEFVNLTEQLFNKLAAVTTVVNPTKIGNTLHFYGRERAVFFQVLHEAAGELMKDLSVKKLSLRDLLDSEFAGRGLD</sequence>
<keyword evidence="2" id="KW-0813">Transport</keyword>
<dbReference type="GO" id="GO:0005524">
    <property type="term" value="F:ATP binding"/>
    <property type="evidence" value="ECO:0007669"/>
    <property type="project" value="UniProtKB-KW"/>
</dbReference>
<dbReference type="InterPro" id="IPR003593">
    <property type="entry name" value="AAA+_ATPase"/>
</dbReference>
<dbReference type="InterPro" id="IPR050763">
    <property type="entry name" value="ABC_transporter_ATP-binding"/>
</dbReference>
<proteinExistence type="inferred from homology"/>
<keyword evidence="6" id="KW-0378">Hydrolase</keyword>
<dbReference type="InterPro" id="IPR027417">
    <property type="entry name" value="P-loop_NTPase"/>
</dbReference>
<evidence type="ECO:0000313" key="7">
    <source>
        <dbReference type="EMBL" id="CUV09877.1"/>
    </source>
</evidence>
<dbReference type="PROSITE" id="PS50893">
    <property type="entry name" value="ABC_TRANSPORTER_2"/>
    <property type="match status" value="1"/>
</dbReference>
<dbReference type="EC" id="3.6.3.-" evidence="6"/>
<evidence type="ECO:0000256" key="3">
    <source>
        <dbReference type="ARBA" id="ARBA00022741"/>
    </source>
</evidence>
<name>A0A161JWB6_9ZZZZ</name>
<organism evidence="6">
    <name type="scientific">hydrothermal vent metagenome</name>
    <dbReference type="NCBI Taxonomy" id="652676"/>
    <lineage>
        <taxon>unclassified sequences</taxon>
        <taxon>metagenomes</taxon>
        <taxon>ecological metagenomes</taxon>
    </lineage>
</organism>
<accession>A0A161JWB6</accession>
<gene>
    <name evidence="7" type="ORF">MGWOODY_Mmi126</name>
    <name evidence="6" type="ORF">MGWOODY_Mmi1261</name>
</gene>
<dbReference type="SMART" id="SM00382">
    <property type="entry name" value="AAA"/>
    <property type="match status" value="1"/>
</dbReference>
<keyword evidence="3" id="KW-0547">Nucleotide-binding</keyword>
<evidence type="ECO:0000256" key="1">
    <source>
        <dbReference type="ARBA" id="ARBA00005417"/>
    </source>
</evidence>
<evidence type="ECO:0000256" key="2">
    <source>
        <dbReference type="ARBA" id="ARBA00022448"/>
    </source>
</evidence>
<reference evidence="6" key="1">
    <citation type="submission" date="2015-10" db="EMBL/GenBank/DDBJ databases">
        <authorList>
            <person name="Gilbert D.G."/>
        </authorList>
    </citation>
    <scope>NUCLEOTIDE SEQUENCE</scope>
</reference>
<dbReference type="PANTHER" id="PTHR42711">
    <property type="entry name" value="ABC TRANSPORTER ATP-BINDING PROTEIN"/>
    <property type="match status" value="1"/>
</dbReference>
<dbReference type="EMBL" id="FAXC01000308">
    <property type="protein sequence ID" value="CUV09837.1"/>
    <property type="molecule type" value="Genomic_DNA"/>
</dbReference>
<evidence type="ECO:0000313" key="6">
    <source>
        <dbReference type="EMBL" id="CUV09837.1"/>
    </source>
</evidence>
<evidence type="ECO:0000259" key="5">
    <source>
        <dbReference type="PROSITE" id="PS50893"/>
    </source>
</evidence>
<dbReference type="Gene3D" id="3.40.50.300">
    <property type="entry name" value="P-loop containing nucleotide triphosphate hydrolases"/>
    <property type="match status" value="1"/>
</dbReference>
<protein>
    <submittedName>
        <fullName evidence="7">ABC transporter, ATP-binding protein</fullName>
    </submittedName>
    <submittedName>
        <fullName evidence="6">Macrolide export ATP-binding/permease protein MacB</fullName>
        <ecNumber evidence="6">3.6.3.-</ecNumber>
    </submittedName>
</protein>
<dbReference type="InterPro" id="IPR003439">
    <property type="entry name" value="ABC_transporter-like_ATP-bd"/>
</dbReference>